<sequence>MGAKFYTIGELARLSGQSVRRIRYYSDKGLLPSDRSAGNYRIYSETDAARLDLIRALREAGVGLAAIGKLIGRRLSLAEVLQARLAILETEIAARRRMAAVLRATLRLPNPADADLRRFWTMANRSNKDMHALVERFVERIAEGAAMDEEWRRRMIETSVPDLPDDPTPDQIAAWTELADMLEDEDFARDLKTEMAAFWTGAFDPAAYRDAALRTYEAAQAAIANGIPPQAAEAQAIAAAWLDDSARAMGREPDRAFLDWQFAQYEKQSGRMGRYRQLLAILRGENDSAEPDRVWAWLNDALRALPVPLK</sequence>
<protein>
    <submittedName>
        <fullName evidence="3">MerR family transcriptional regulator</fullName>
    </submittedName>
</protein>
<name>A0ABT1RAK9_9HYPH</name>
<evidence type="ECO:0000313" key="3">
    <source>
        <dbReference type="EMBL" id="MCQ4632119.1"/>
    </source>
</evidence>
<dbReference type="CDD" id="cd00592">
    <property type="entry name" value="HTH_MerR-like"/>
    <property type="match status" value="1"/>
</dbReference>
<feature type="domain" description="HTH merR-type" evidence="2">
    <location>
        <begin position="5"/>
        <end position="73"/>
    </location>
</feature>
<keyword evidence="1" id="KW-0238">DNA-binding</keyword>
<keyword evidence="4" id="KW-1185">Reference proteome</keyword>
<comment type="caution">
    <text evidence="3">The sequence shown here is derived from an EMBL/GenBank/DDBJ whole genome shotgun (WGS) entry which is preliminary data.</text>
</comment>
<dbReference type="InterPro" id="IPR009061">
    <property type="entry name" value="DNA-bd_dom_put_sf"/>
</dbReference>
<organism evidence="3 4">
    <name type="scientific">Shinella lacus</name>
    <dbReference type="NCBI Taxonomy" id="2654216"/>
    <lineage>
        <taxon>Bacteria</taxon>
        <taxon>Pseudomonadati</taxon>
        <taxon>Pseudomonadota</taxon>
        <taxon>Alphaproteobacteria</taxon>
        <taxon>Hyphomicrobiales</taxon>
        <taxon>Rhizobiaceae</taxon>
        <taxon>Shinella</taxon>
    </lineage>
</organism>
<dbReference type="Proteomes" id="UP000996601">
    <property type="component" value="Unassembled WGS sequence"/>
</dbReference>
<evidence type="ECO:0000313" key="4">
    <source>
        <dbReference type="Proteomes" id="UP000996601"/>
    </source>
</evidence>
<reference evidence="3" key="1">
    <citation type="submission" date="2021-07" db="EMBL/GenBank/DDBJ databases">
        <title>Shinella sp. nov., a novel member of the genus Shinella from water.</title>
        <authorList>
            <person name="Deng Y."/>
        </authorList>
    </citation>
    <scope>NUCLEOTIDE SEQUENCE</scope>
    <source>
        <strain evidence="3">CPCC 100929</strain>
    </source>
</reference>
<dbReference type="PRINTS" id="PR00040">
    <property type="entry name" value="HTHMERR"/>
</dbReference>
<dbReference type="RefSeq" id="WP_256118758.1">
    <property type="nucleotide sequence ID" value="NZ_WHSB02000007.1"/>
</dbReference>
<dbReference type="EMBL" id="WHSB02000007">
    <property type="protein sequence ID" value="MCQ4632119.1"/>
    <property type="molecule type" value="Genomic_DNA"/>
</dbReference>
<dbReference type="PANTHER" id="PTHR30204:SF93">
    <property type="entry name" value="HTH MERR-TYPE DOMAIN-CONTAINING PROTEIN"/>
    <property type="match status" value="1"/>
</dbReference>
<evidence type="ECO:0000259" key="2">
    <source>
        <dbReference type="PROSITE" id="PS50937"/>
    </source>
</evidence>
<dbReference type="PANTHER" id="PTHR30204">
    <property type="entry name" value="REDOX-CYCLING DRUG-SENSING TRANSCRIPTIONAL ACTIVATOR SOXR"/>
    <property type="match status" value="1"/>
</dbReference>
<evidence type="ECO:0000256" key="1">
    <source>
        <dbReference type="ARBA" id="ARBA00023125"/>
    </source>
</evidence>
<dbReference type="SMART" id="SM00422">
    <property type="entry name" value="HTH_MERR"/>
    <property type="match status" value="1"/>
</dbReference>
<dbReference type="Pfam" id="PF13411">
    <property type="entry name" value="MerR_1"/>
    <property type="match status" value="1"/>
</dbReference>
<accession>A0ABT1RAK9</accession>
<dbReference type="InterPro" id="IPR000551">
    <property type="entry name" value="MerR-type_HTH_dom"/>
</dbReference>
<proteinExistence type="predicted"/>
<dbReference type="PROSITE" id="PS50937">
    <property type="entry name" value="HTH_MERR_2"/>
    <property type="match status" value="1"/>
</dbReference>
<gene>
    <name evidence="3" type="ORF">GB927_018860</name>
</gene>
<dbReference type="SUPFAM" id="SSF46955">
    <property type="entry name" value="Putative DNA-binding domain"/>
    <property type="match status" value="1"/>
</dbReference>
<dbReference type="Gene3D" id="1.10.1660.10">
    <property type="match status" value="1"/>
</dbReference>
<dbReference type="InterPro" id="IPR047057">
    <property type="entry name" value="MerR_fam"/>
</dbReference>